<protein>
    <recommendedName>
        <fullName evidence="2">Retroviral polymerase SH3-like domain-containing protein</fullName>
    </recommendedName>
</protein>
<organism evidence="3 4">
    <name type="scientific">Cajanus cajan</name>
    <name type="common">Pigeon pea</name>
    <name type="synonym">Cajanus indicus</name>
    <dbReference type="NCBI Taxonomy" id="3821"/>
    <lineage>
        <taxon>Eukaryota</taxon>
        <taxon>Viridiplantae</taxon>
        <taxon>Streptophyta</taxon>
        <taxon>Embryophyta</taxon>
        <taxon>Tracheophyta</taxon>
        <taxon>Spermatophyta</taxon>
        <taxon>Magnoliopsida</taxon>
        <taxon>eudicotyledons</taxon>
        <taxon>Gunneridae</taxon>
        <taxon>Pentapetalae</taxon>
        <taxon>rosids</taxon>
        <taxon>fabids</taxon>
        <taxon>Fabales</taxon>
        <taxon>Fabaceae</taxon>
        <taxon>Papilionoideae</taxon>
        <taxon>50 kb inversion clade</taxon>
        <taxon>NPAAA clade</taxon>
        <taxon>indigoferoid/millettioid clade</taxon>
        <taxon>Phaseoleae</taxon>
        <taxon>Cajanus</taxon>
    </lineage>
</organism>
<evidence type="ECO:0000259" key="2">
    <source>
        <dbReference type="Pfam" id="PF25597"/>
    </source>
</evidence>
<dbReference type="EMBL" id="CM003603">
    <property type="protein sequence ID" value="KYP76887.1"/>
    <property type="molecule type" value="Genomic_DNA"/>
</dbReference>
<reference evidence="3 4" key="1">
    <citation type="journal article" date="2012" name="Nat. Biotechnol.">
        <title>Draft genome sequence of pigeonpea (Cajanus cajan), an orphan legume crop of resource-poor farmers.</title>
        <authorList>
            <person name="Varshney R.K."/>
            <person name="Chen W."/>
            <person name="Li Y."/>
            <person name="Bharti A.K."/>
            <person name="Saxena R.K."/>
            <person name="Schlueter J.A."/>
            <person name="Donoghue M.T."/>
            <person name="Azam S."/>
            <person name="Fan G."/>
            <person name="Whaley A.M."/>
            <person name="Farmer A.D."/>
            <person name="Sheridan J."/>
            <person name="Iwata A."/>
            <person name="Tuteja R."/>
            <person name="Penmetsa R.V."/>
            <person name="Wu W."/>
            <person name="Upadhyaya H.D."/>
            <person name="Yang S.P."/>
            <person name="Shah T."/>
            <person name="Saxena K.B."/>
            <person name="Michael T."/>
            <person name="McCombie W.R."/>
            <person name="Yang B."/>
            <person name="Zhang G."/>
            <person name="Yang H."/>
            <person name="Wang J."/>
            <person name="Spillane C."/>
            <person name="Cook D.R."/>
            <person name="May G.D."/>
            <person name="Xu X."/>
            <person name="Jackson S.A."/>
        </authorList>
    </citation>
    <scope>NUCLEOTIDE SEQUENCE [LARGE SCALE GENOMIC DNA]</scope>
    <source>
        <strain evidence="4">cv. Asha</strain>
    </source>
</reference>
<dbReference type="Gramene" id="C.cajan_20535.t">
    <property type="protein sequence ID" value="C.cajan_20535.t"/>
    <property type="gene ID" value="C.cajan_20535"/>
</dbReference>
<feature type="region of interest" description="Disordered" evidence="1">
    <location>
        <begin position="89"/>
        <end position="116"/>
    </location>
</feature>
<dbReference type="Pfam" id="PF25597">
    <property type="entry name" value="SH3_retrovirus"/>
    <property type="match status" value="1"/>
</dbReference>
<evidence type="ECO:0000256" key="1">
    <source>
        <dbReference type="SAM" id="MobiDB-lite"/>
    </source>
</evidence>
<proteinExistence type="predicted"/>
<accession>A0A151UC76</accession>
<keyword evidence="4" id="KW-1185">Reference proteome</keyword>
<evidence type="ECO:0000313" key="4">
    <source>
        <dbReference type="Proteomes" id="UP000075243"/>
    </source>
</evidence>
<dbReference type="InterPro" id="IPR057670">
    <property type="entry name" value="SH3_retrovirus"/>
</dbReference>
<evidence type="ECO:0000313" key="3">
    <source>
        <dbReference type="EMBL" id="KYP76887.1"/>
    </source>
</evidence>
<gene>
    <name evidence="3" type="ORF">KK1_021149</name>
</gene>
<feature type="domain" description="Retroviral polymerase SH3-like" evidence="2">
    <location>
        <begin position="22"/>
        <end position="76"/>
    </location>
</feature>
<dbReference type="Proteomes" id="UP000075243">
    <property type="component" value="Chromosome 1"/>
</dbReference>
<dbReference type="AlphaFoldDB" id="A0A151UC76"/>
<sequence>MHKKGYSKTSNTNIYGPKSIWVPKTKIIGKFDSKIDEGILLGYSERLRAYRVFNNRTKTVEEAIHVKFDENKPDKEISELRTFFEIMQVNKNQSREDESGRTEAQQDDKDEREPVN</sequence>
<feature type="compositionally biased region" description="Basic and acidic residues" evidence="1">
    <location>
        <begin position="93"/>
        <end position="116"/>
    </location>
</feature>
<name>A0A151UC76_CAJCA</name>